<evidence type="ECO:0000256" key="8">
    <source>
        <dbReference type="ARBA" id="ARBA00024343"/>
    </source>
</evidence>
<evidence type="ECO:0000256" key="4">
    <source>
        <dbReference type="ARBA" id="ARBA00023125"/>
    </source>
</evidence>
<dbReference type="InterPro" id="IPR036955">
    <property type="entry name" value="AP2/ERF_dom_sf"/>
</dbReference>
<comment type="caution">
    <text evidence="11">The sequence shown here is derived from an EMBL/GenBank/DDBJ whole genome shotgun (WGS) entry which is preliminary data.</text>
</comment>
<evidence type="ECO:0000256" key="3">
    <source>
        <dbReference type="ARBA" id="ARBA00023015"/>
    </source>
</evidence>
<feature type="domain" description="AP2/ERF" evidence="10">
    <location>
        <begin position="22"/>
        <end position="79"/>
    </location>
</feature>
<evidence type="ECO:0000256" key="9">
    <source>
        <dbReference type="SAM" id="MobiDB-lite"/>
    </source>
</evidence>
<keyword evidence="3" id="KW-0805">Transcription regulation</keyword>
<keyword evidence="4" id="KW-0238">DNA-binding</keyword>
<dbReference type="Pfam" id="PF00847">
    <property type="entry name" value="AP2"/>
    <property type="match status" value="1"/>
</dbReference>
<comment type="similarity">
    <text evidence="8">Belongs to the AP2/ERF transcription factor family. ERF subfamily.</text>
</comment>
<evidence type="ECO:0000256" key="1">
    <source>
        <dbReference type="ARBA" id="ARBA00004123"/>
    </source>
</evidence>
<evidence type="ECO:0000256" key="5">
    <source>
        <dbReference type="ARBA" id="ARBA00023159"/>
    </source>
</evidence>
<feature type="region of interest" description="Disordered" evidence="9">
    <location>
        <begin position="1"/>
        <end position="24"/>
    </location>
</feature>
<keyword evidence="12" id="KW-1185">Reference proteome</keyword>
<dbReference type="InterPro" id="IPR016177">
    <property type="entry name" value="DNA-bd_dom_sf"/>
</dbReference>
<comment type="subcellular location">
    <subcellularLocation>
        <location evidence="1">Nucleus</location>
    </subcellularLocation>
</comment>
<protein>
    <recommendedName>
        <fullName evidence="10">AP2/ERF domain-containing protein</fullName>
    </recommendedName>
</protein>
<keyword evidence="6" id="KW-0804">Transcription</keyword>
<dbReference type="PANTHER" id="PTHR31985:SF312">
    <property type="entry name" value="AP2_ERF DOMAIN-CONTAINING PROTEIN"/>
    <property type="match status" value="1"/>
</dbReference>
<keyword evidence="7" id="KW-0539">Nucleus</keyword>
<accession>A0ABD3ANG9</accession>
<dbReference type="PROSITE" id="PS51032">
    <property type="entry name" value="AP2_ERF"/>
    <property type="match status" value="1"/>
</dbReference>
<dbReference type="SUPFAM" id="SSF54171">
    <property type="entry name" value="DNA-binding domain"/>
    <property type="match status" value="1"/>
</dbReference>
<evidence type="ECO:0000256" key="6">
    <source>
        <dbReference type="ARBA" id="ARBA00023163"/>
    </source>
</evidence>
<dbReference type="Gene3D" id="3.30.730.10">
    <property type="entry name" value="AP2/ERF domain"/>
    <property type="match status" value="1"/>
</dbReference>
<sequence length="169" mass="18633">MVRPKSRREIGNGENSNSNKRRYKGVRMRKWGKWVAEVRQPNSRDRIWLGSYETAEEAARAYDAAAFCLRGPSTLLNFPNDPPEIPSASELSASQIQVAASRHARKPASVETESNAAVEGGFLEGCCDFGEFESKDCYLVNDERGGEESGGGAGITTATFFETARLWSF</sequence>
<proteinExistence type="inferred from homology"/>
<evidence type="ECO:0000313" key="11">
    <source>
        <dbReference type="EMBL" id="KAL3532726.1"/>
    </source>
</evidence>
<dbReference type="PRINTS" id="PR00367">
    <property type="entry name" value="ETHRSPELEMNT"/>
</dbReference>
<keyword evidence="5" id="KW-0010">Activator</keyword>
<dbReference type="CDD" id="cd00018">
    <property type="entry name" value="AP2"/>
    <property type="match status" value="1"/>
</dbReference>
<dbReference type="InterPro" id="IPR051032">
    <property type="entry name" value="AP2/ERF_TF_ERF_subfamily"/>
</dbReference>
<evidence type="ECO:0000256" key="2">
    <source>
        <dbReference type="ARBA" id="ARBA00022821"/>
    </source>
</evidence>
<dbReference type="FunFam" id="3.30.730.10:FF:000001">
    <property type="entry name" value="Ethylene-responsive transcription factor 2"/>
    <property type="match status" value="1"/>
</dbReference>
<keyword evidence="2" id="KW-0611">Plant defense</keyword>
<dbReference type="PANTHER" id="PTHR31985">
    <property type="entry name" value="ETHYLENE-RESPONSIVE TRANSCRIPTION FACTOR ERF042-RELATED"/>
    <property type="match status" value="1"/>
</dbReference>
<evidence type="ECO:0000313" key="12">
    <source>
        <dbReference type="Proteomes" id="UP001630127"/>
    </source>
</evidence>
<dbReference type="InterPro" id="IPR001471">
    <property type="entry name" value="AP2/ERF_dom"/>
</dbReference>
<dbReference type="AlphaFoldDB" id="A0ABD3ANG9"/>
<name>A0ABD3ANG9_9GENT</name>
<dbReference type="GO" id="GO:0005634">
    <property type="term" value="C:nucleus"/>
    <property type="evidence" value="ECO:0007669"/>
    <property type="project" value="UniProtKB-SubCell"/>
</dbReference>
<reference evidence="11 12" key="1">
    <citation type="submission" date="2024-11" db="EMBL/GenBank/DDBJ databases">
        <title>A near-complete genome assembly of Cinchona calisaya.</title>
        <authorList>
            <person name="Lian D.C."/>
            <person name="Zhao X.W."/>
            <person name="Wei L."/>
        </authorList>
    </citation>
    <scope>NUCLEOTIDE SEQUENCE [LARGE SCALE GENOMIC DNA]</scope>
    <source>
        <tissue evidence="11">Nenye</tissue>
    </source>
</reference>
<evidence type="ECO:0000256" key="7">
    <source>
        <dbReference type="ARBA" id="ARBA00023242"/>
    </source>
</evidence>
<dbReference type="GO" id="GO:0003677">
    <property type="term" value="F:DNA binding"/>
    <property type="evidence" value="ECO:0007669"/>
    <property type="project" value="UniProtKB-KW"/>
</dbReference>
<dbReference type="SMART" id="SM00380">
    <property type="entry name" value="AP2"/>
    <property type="match status" value="1"/>
</dbReference>
<dbReference type="Proteomes" id="UP001630127">
    <property type="component" value="Unassembled WGS sequence"/>
</dbReference>
<dbReference type="EMBL" id="JBJUIK010000003">
    <property type="protein sequence ID" value="KAL3532726.1"/>
    <property type="molecule type" value="Genomic_DNA"/>
</dbReference>
<gene>
    <name evidence="11" type="ORF">ACH5RR_006247</name>
</gene>
<evidence type="ECO:0000259" key="10">
    <source>
        <dbReference type="PROSITE" id="PS51032"/>
    </source>
</evidence>
<dbReference type="GO" id="GO:0006952">
    <property type="term" value="P:defense response"/>
    <property type="evidence" value="ECO:0007669"/>
    <property type="project" value="UniProtKB-KW"/>
</dbReference>
<organism evidence="11 12">
    <name type="scientific">Cinchona calisaya</name>
    <dbReference type="NCBI Taxonomy" id="153742"/>
    <lineage>
        <taxon>Eukaryota</taxon>
        <taxon>Viridiplantae</taxon>
        <taxon>Streptophyta</taxon>
        <taxon>Embryophyta</taxon>
        <taxon>Tracheophyta</taxon>
        <taxon>Spermatophyta</taxon>
        <taxon>Magnoliopsida</taxon>
        <taxon>eudicotyledons</taxon>
        <taxon>Gunneridae</taxon>
        <taxon>Pentapetalae</taxon>
        <taxon>asterids</taxon>
        <taxon>lamiids</taxon>
        <taxon>Gentianales</taxon>
        <taxon>Rubiaceae</taxon>
        <taxon>Cinchonoideae</taxon>
        <taxon>Cinchoneae</taxon>
        <taxon>Cinchona</taxon>
    </lineage>
</organism>